<proteinExistence type="predicted"/>
<organism evidence="1 2">
    <name type="scientific">Richelia intracellularis HH01</name>
    <dbReference type="NCBI Taxonomy" id="1165094"/>
    <lineage>
        <taxon>Bacteria</taxon>
        <taxon>Bacillati</taxon>
        <taxon>Cyanobacteriota</taxon>
        <taxon>Cyanophyceae</taxon>
        <taxon>Nostocales</taxon>
        <taxon>Nostocaceae</taxon>
        <taxon>Richelia</taxon>
    </lineage>
</organism>
<comment type="caution">
    <text evidence="1">The sequence shown here is derived from an EMBL/GenBank/DDBJ whole genome shotgun (WGS) entry which is preliminary data.</text>
</comment>
<keyword evidence="2" id="KW-1185">Reference proteome</keyword>
<protein>
    <submittedName>
        <fullName evidence="1">Uncharacterized protein</fullName>
    </submittedName>
</protein>
<dbReference type="AlphaFoldDB" id="M1WY19"/>
<reference evidence="1 2" key="1">
    <citation type="submission" date="2012-05" db="EMBL/GenBank/DDBJ databases">
        <authorList>
            <person name="Hilton J."/>
        </authorList>
    </citation>
    <scope>NUCLEOTIDE SEQUENCE [LARGE SCALE GENOMIC DNA]</scope>
    <source>
        <strain evidence="1 2">HH01</strain>
    </source>
</reference>
<reference evidence="2" key="2">
    <citation type="submission" date="2016-01" db="EMBL/GenBank/DDBJ databases">
        <title>Diatom-associated endosymboitic cyanobacterium lacks core nitrogen metabolism enzymes.</title>
        <authorList>
            <person name="Hilton J.A."/>
            <person name="Foster R.A."/>
            <person name="Tripp H.J."/>
            <person name="Carter B.J."/>
            <person name="Zehr J.P."/>
            <person name="Villareal T.A."/>
        </authorList>
    </citation>
    <scope>NUCLEOTIDE SEQUENCE [LARGE SCALE GENOMIC DNA]</scope>
    <source>
        <strain evidence="2">HH01</strain>
    </source>
</reference>
<evidence type="ECO:0000313" key="2">
    <source>
        <dbReference type="Proteomes" id="UP000053051"/>
    </source>
</evidence>
<name>M1WY19_9NOST</name>
<sequence length="62" mass="6949">MGGQFLLTDESQLYNRGITVHNVVVQQTGKTDFIKAITLQGVNQGILWNWILSIYLAVNSLK</sequence>
<gene>
    <name evidence="1" type="ORF">RINTHH_4720</name>
</gene>
<dbReference type="Proteomes" id="UP000053051">
    <property type="component" value="Unassembled WGS sequence"/>
</dbReference>
<accession>M1WY19</accession>
<dbReference type="RefSeq" id="WP_008232340.1">
    <property type="nucleotide sequence ID" value="NZ_CAIY01000027.1"/>
</dbReference>
<dbReference type="EMBL" id="CAIY01000027">
    <property type="protein sequence ID" value="CCH66627.1"/>
    <property type="molecule type" value="Genomic_DNA"/>
</dbReference>
<evidence type="ECO:0000313" key="1">
    <source>
        <dbReference type="EMBL" id="CCH66627.1"/>
    </source>
</evidence>